<evidence type="ECO:0000313" key="3">
    <source>
        <dbReference type="Proteomes" id="UP000318571"/>
    </source>
</evidence>
<feature type="region of interest" description="Disordered" evidence="1">
    <location>
        <begin position="544"/>
        <end position="564"/>
    </location>
</feature>
<feature type="region of interest" description="Disordered" evidence="1">
    <location>
        <begin position="273"/>
        <end position="346"/>
    </location>
</feature>
<feature type="region of interest" description="Disordered" evidence="1">
    <location>
        <begin position="897"/>
        <end position="961"/>
    </location>
</feature>
<feature type="compositionally biased region" description="Polar residues" evidence="1">
    <location>
        <begin position="847"/>
        <end position="864"/>
    </location>
</feature>
<feature type="region of interest" description="Disordered" evidence="1">
    <location>
        <begin position="1147"/>
        <end position="1191"/>
    </location>
</feature>
<feature type="compositionally biased region" description="Polar residues" evidence="1">
    <location>
        <begin position="949"/>
        <end position="959"/>
    </location>
</feature>
<feature type="compositionally biased region" description="Low complexity" evidence="1">
    <location>
        <begin position="927"/>
        <end position="947"/>
    </location>
</feature>
<feature type="compositionally biased region" description="Acidic residues" evidence="1">
    <location>
        <begin position="273"/>
        <end position="284"/>
    </location>
</feature>
<comment type="caution">
    <text evidence="2">The sequence shown here is derived from an EMBL/GenBank/DDBJ whole genome shotgun (WGS) entry which is preliminary data.</text>
</comment>
<evidence type="ECO:0000313" key="2">
    <source>
        <dbReference type="EMBL" id="TRY69223.1"/>
    </source>
</evidence>
<feature type="region of interest" description="Disordered" evidence="1">
    <location>
        <begin position="847"/>
        <end position="867"/>
    </location>
</feature>
<evidence type="ECO:0000256" key="1">
    <source>
        <dbReference type="SAM" id="MobiDB-lite"/>
    </source>
</evidence>
<dbReference type="OMA" id="NTSCNIN"/>
<accession>A0A553NUW6</accession>
<feature type="compositionally biased region" description="Polar residues" evidence="1">
    <location>
        <begin position="288"/>
        <end position="306"/>
    </location>
</feature>
<name>A0A553NUW6_TIGCA</name>
<feature type="region of interest" description="Disordered" evidence="1">
    <location>
        <begin position="1249"/>
        <end position="1268"/>
    </location>
</feature>
<feature type="compositionally biased region" description="Basic and acidic residues" evidence="1">
    <location>
        <begin position="1181"/>
        <end position="1190"/>
    </location>
</feature>
<feature type="region of interest" description="Disordered" evidence="1">
    <location>
        <begin position="1760"/>
        <end position="1792"/>
    </location>
</feature>
<feature type="compositionally biased region" description="Polar residues" evidence="1">
    <location>
        <begin position="904"/>
        <end position="914"/>
    </location>
</feature>
<feature type="compositionally biased region" description="Basic and acidic residues" evidence="1">
    <location>
        <begin position="1718"/>
        <end position="1728"/>
    </location>
</feature>
<keyword evidence="3" id="KW-1185">Reference proteome</keyword>
<proteinExistence type="predicted"/>
<feature type="compositionally biased region" description="Basic and acidic residues" evidence="1">
    <location>
        <begin position="1766"/>
        <end position="1787"/>
    </location>
</feature>
<feature type="compositionally biased region" description="Polar residues" evidence="1">
    <location>
        <begin position="484"/>
        <end position="494"/>
    </location>
</feature>
<feature type="compositionally biased region" description="Basic and acidic residues" evidence="1">
    <location>
        <begin position="1161"/>
        <end position="1172"/>
    </location>
</feature>
<feature type="compositionally biased region" description="Low complexity" evidence="1">
    <location>
        <begin position="585"/>
        <end position="602"/>
    </location>
</feature>
<feature type="region of interest" description="Disordered" evidence="1">
    <location>
        <begin position="1620"/>
        <end position="1643"/>
    </location>
</feature>
<gene>
    <name evidence="2" type="ORF">TCAL_01395</name>
</gene>
<sequence length="1931" mass="210430">MLLGIPKEAEVSAQQNRCGLVPTEVFLKKGERKQLIFWTDQNYENLTTAIPLEATTESSDGVDSFLEAVNGGLPIPSTSSNDTESYPEFLGQPEVSFTTTLPPDESTEQDTPITTTAESITTVNTEKSLDTTTVPIETTTLEIAETTTDTPIMTTVVPDIEVFNELNVTTEKISILKPSAVVTQPPDLEGEVVQVLIASTIKMEDLTTTMEPVETTTTLHTTTAASVVETTTLGGVEESTEVAENTTDKLEVIDELVTEDHIQEQIAELQDEILLDDSETEDETTTTKNDISTETSSVSDLPTSTIENSETSTQAEAEESTIKAVDTQESNVFETTTSSDGDTDAPMMDATSHDDLQVTEATTWKFEDLILDDDTNEEGTESVELASSGSTTSTDNETMPTSAQVEQFVTEAPANLIEITSDVSDEDAKENKIDANLIPTEIPTTTMITTEETLVDQLQVTESSVVAFDSIHTDTEEAAETTTYGDSIITQTSTSDDDEVITEASQLEDSNESNDPVDELEDIILDDDSVDYSETEIVAAHAEVTSSNQEEATESSTTVQLNGSEASANDAVTTVLYEEGTTNIDTSTAETTPSSTDSSTTDEVNPEEQQLGEIEAPIIEIVDIILNEEIAGEEIATPIPIATTTDNEIEVTTTTLASTIQSNEAEELMPEEIIDGDATKTTTEEYESTTTKNTVVSEIEIGIVEVNTQFPSNGNLEVAEAPTETFDDIILDDDSYDDDNDEKEVATETLGSTFIPTHSPTSSESQTNHFLNEEGTSVLTTESTLALESDSEEEQIITDHVTVTSVNEMPTISVQETTTIQNKDTASSDLEVTAMESAEQMISQMETTDSPTSFLPESTTESKPTVTTEIVTTETTENAAIVMEQNLGNVEDEIQYDDPEGSEEQVTGQATTVEAETESMKDQSMLTEPSTTPETTPSTTEKTFPPTGLQENSQESLNVKNPDENALNADVQEAFQITEEGLGAVLANIISKIQEEAFGSESSEGDVSAETEFAVEIRESTRNKTQEVEVLLPNGEKVVENVATTTVPPQSDTVEKSTEPNMAMTNDISEDILYDDESSDIEKTMVFIVPDDENSLSPSVLSIPEPDVITKNLTSTQDEMPNLPEAQPQIVPDTAIKTGVFQDTTTGSSLDGPFFAPVESEPVRLEPVEFKDTTTGSPLDDPQKAKEDQSKPIFAAIELEDVEEAFEFSYTTTGSPLDDPQEAKEDQSKPIFAAIELEDVEEAFEFSYTTTGSPLDDPQEAKEDQSKPIFAAVELEDIEEAFEFTDTTTGSTLDNDPQQDREDFPLNFAAIVEEETNIEFTDAASGSSNDLPVFAPIEVDPLPFEFTDTTTGAPLVKKISSNGSVVDIDQSGKVDGPLDLENIQYYDDPEDYQSGFSEDTKTSLSQSKLGTAQRLDLVLNKPSEDLERMTRKEDEDAIVDAQGLQDLSPYQPKINTSDPGSLLTTILDGILSSKPRPPPHAPQLSQRRTTVKPLPIIVTEEAPLSPTTDDGFPVSNLLNGIYRLVSSYITPRPTMEPFVTELDFTPPESTTSQSISRPINVHNTRREDLDEKVDNQYSKTDPFVQLQAPDLRMDGNSHDQDMLFPVPLPKESVSTFSPFNSPALKIQKPPQIQGPRNKEELAGPLPISAPVGDVPNAQEIFYPGNYLRGGSTSQKETKSASKPKIGPSSAPYLSLVDNQRNRDPVSIPLPGLLSDNENNYRRDPKPSIEDNTGYDAIGSIRRKEESFYRFINAQPLPIQRGILDPANRDQRSRRQLDETSPPEKEISSTDSAPFTVDCQGAYIEVERENNGFEARWCGNRGGSRPHVIFAKNEVRISVFDDGSLGKELPTGFSADVEVIDLYDGEQYSNLSKTNAYSNMRVLKVSNELKRTASWIKVVPDTSNGKSKSSSNSMSLSEACFIKTEAKTSPSS</sequence>
<feature type="compositionally biased region" description="Polar residues" evidence="1">
    <location>
        <begin position="327"/>
        <end position="340"/>
    </location>
</feature>
<organism evidence="2 3">
    <name type="scientific">Tigriopus californicus</name>
    <name type="common">Marine copepod</name>
    <dbReference type="NCBI Taxonomy" id="6832"/>
    <lineage>
        <taxon>Eukaryota</taxon>
        <taxon>Metazoa</taxon>
        <taxon>Ecdysozoa</taxon>
        <taxon>Arthropoda</taxon>
        <taxon>Crustacea</taxon>
        <taxon>Multicrustacea</taxon>
        <taxon>Hexanauplia</taxon>
        <taxon>Copepoda</taxon>
        <taxon>Harpacticoida</taxon>
        <taxon>Harpacticidae</taxon>
        <taxon>Tigriopus</taxon>
    </lineage>
</organism>
<dbReference type="Proteomes" id="UP000318571">
    <property type="component" value="Chromosome 1"/>
</dbReference>
<reference evidence="2 3" key="1">
    <citation type="journal article" date="2018" name="Nat. Ecol. Evol.">
        <title>Genomic signatures of mitonuclear coevolution across populations of Tigriopus californicus.</title>
        <authorList>
            <person name="Barreto F.S."/>
            <person name="Watson E.T."/>
            <person name="Lima T.G."/>
            <person name="Willett C.S."/>
            <person name="Edmands S."/>
            <person name="Li W."/>
            <person name="Burton R.S."/>
        </authorList>
    </citation>
    <scope>NUCLEOTIDE SEQUENCE [LARGE SCALE GENOMIC DNA]</scope>
    <source>
        <strain evidence="2 3">San Diego</strain>
    </source>
</reference>
<feature type="region of interest" description="Disordered" evidence="1">
    <location>
        <begin position="1662"/>
        <end position="1733"/>
    </location>
</feature>
<feature type="region of interest" description="Disordered" evidence="1">
    <location>
        <begin position="1210"/>
        <end position="1229"/>
    </location>
</feature>
<feature type="region of interest" description="Disordered" evidence="1">
    <location>
        <begin position="475"/>
        <end position="498"/>
    </location>
</feature>
<feature type="region of interest" description="Disordered" evidence="1">
    <location>
        <begin position="581"/>
        <end position="611"/>
    </location>
</feature>
<dbReference type="EMBL" id="VCGU01000010">
    <property type="protein sequence ID" value="TRY69223.1"/>
    <property type="molecule type" value="Genomic_DNA"/>
</dbReference>
<feature type="region of interest" description="Disordered" evidence="1">
    <location>
        <begin position="373"/>
        <end position="398"/>
    </location>
</feature>
<feature type="compositionally biased region" description="Polar residues" evidence="1">
    <location>
        <begin position="385"/>
        <end position="398"/>
    </location>
</feature>
<protein>
    <submittedName>
        <fullName evidence="2">Uncharacterized protein</fullName>
    </submittedName>
</protein>